<dbReference type="RefSeq" id="WP_169340803.1">
    <property type="nucleotide sequence ID" value="NZ_JABBZM010000017.1"/>
</dbReference>
<evidence type="ECO:0000313" key="1">
    <source>
        <dbReference type="EMBL" id="NMV39859.1"/>
    </source>
</evidence>
<proteinExistence type="predicted"/>
<gene>
    <name evidence="1" type="ORF">HGR00_18270</name>
</gene>
<name>A0A848P2V3_9RALS</name>
<organism evidence="1 2">
    <name type="scientific">Ralstonia insidiosa</name>
    <dbReference type="NCBI Taxonomy" id="190721"/>
    <lineage>
        <taxon>Bacteria</taxon>
        <taxon>Pseudomonadati</taxon>
        <taxon>Pseudomonadota</taxon>
        <taxon>Betaproteobacteria</taxon>
        <taxon>Burkholderiales</taxon>
        <taxon>Burkholderiaceae</taxon>
        <taxon>Ralstonia</taxon>
    </lineage>
</organism>
<reference evidence="1 2" key="1">
    <citation type="submission" date="2020-04" db="EMBL/GenBank/DDBJ databases">
        <title>Ralstonia insidiosa genome sequencing and assembly.</title>
        <authorList>
            <person name="Martins R.C.R."/>
            <person name="Perdigao-Neto L.V."/>
            <person name="Levin A.S.S."/>
            <person name="Costa S.F."/>
        </authorList>
    </citation>
    <scope>NUCLEOTIDE SEQUENCE [LARGE SCALE GENOMIC DNA]</scope>
    <source>
        <strain evidence="1 2">5047</strain>
    </source>
</reference>
<sequence length="151" mass="16630">MGEAKRRGTFDERRAGSQQNATAFRMLDQGRAPHYAFILDRSATGQMALAEMKRGPEEIQARVKGSAMQLWEKSPQFAYVVIWGTWGYSGGLTIPTTNTDVLLKETLPKVMERTLEKGGLCAFMPLIDASLVDTVGSRIAQLQPAEGHNSN</sequence>
<dbReference type="EMBL" id="JABBZM010000017">
    <property type="protein sequence ID" value="NMV39859.1"/>
    <property type="molecule type" value="Genomic_DNA"/>
</dbReference>
<comment type="caution">
    <text evidence="1">The sequence shown here is derived from an EMBL/GenBank/DDBJ whole genome shotgun (WGS) entry which is preliminary data.</text>
</comment>
<evidence type="ECO:0000313" key="2">
    <source>
        <dbReference type="Proteomes" id="UP000575469"/>
    </source>
</evidence>
<protein>
    <submittedName>
        <fullName evidence="1">Uncharacterized protein</fullName>
    </submittedName>
</protein>
<dbReference type="AlphaFoldDB" id="A0A848P2V3"/>
<accession>A0A848P2V3</accession>
<dbReference type="Proteomes" id="UP000575469">
    <property type="component" value="Unassembled WGS sequence"/>
</dbReference>